<dbReference type="Proteomes" id="UP000249819">
    <property type="component" value="Unassembled WGS sequence"/>
</dbReference>
<dbReference type="InterPro" id="IPR037185">
    <property type="entry name" value="EmrE-like"/>
</dbReference>
<dbReference type="AlphaFoldDB" id="A0A327VQA3"/>
<evidence type="ECO:0000256" key="1">
    <source>
        <dbReference type="SAM" id="Phobius"/>
    </source>
</evidence>
<evidence type="ECO:0000313" key="3">
    <source>
        <dbReference type="EMBL" id="RAJ77465.1"/>
    </source>
</evidence>
<protein>
    <submittedName>
        <fullName evidence="3">Putative membrane protein</fullName>
    </submittedName>
</protein>
<feature type="domain" description="EamA" evidence="2">
    <location>
        <begin position="150"/>
        <end position="284"/>
    </location>
</feature>
<sequence length="286" mass="30842">MSIYALTLVVLAAVLHALWNLITKQVKGGLPFFWLVSTVSAVLSFPFLIWELSKTGIPHDGLTLGLALGSAVLHVFYFVALQVGYHKADLSIVYPVARGVGPLLSVAGAVILFGERPGWAAVAGFILIIGGVVFLTGFKLKGANHGVLQGLFYGSLTGLFIAAYTLWDKSAVVNHHVSALFITFASVLLPLVLLIPVVLKKRVEVKQEWTIHWKQITGVAVLQPLSYILVLVAMKTTPLTYVAPIRELSIVFGVFFGVNLLKEKDSTKRMIAAVVILGGIVMLALS</sequence>
<feature type="transmembrane region" description="Helical" evidence="1">
    <location>
        <begin position="239"/>
        <end position="258"/>
    </location>
</feature>
<feature type="transmembrane region" description="Helical" evidence="1">
    <location>
        <begin position="92"/>
        <end position="113"/>
    </location>
</feature>
<keyword evidence="1" id="KW-1133">Transmembrane helix</keyword>
<feature type="transmembrane region" description="Helical" evidence="1">
    <location>
        <begin position="119"/>
        <end position="138"/>
    </location>
</feature>
<feature type="transmembrane region" description="Helical" evidence="1">
    <location>
        <begin position="150"/>
        <end position="167"/>
    </location>
</feature>
<keyword evidence="4" id="KW-1185">Reference proteome</keyword>
<organism evidence="3 4">
    <name type="scientific">Chitinophaga dinghuensis</name>
    <dbReference type="NCBI Taxonomy" id="1539050"/>
    <lineage>
        <taxon>Bacteria</taxon>
        <taxon>Pseudomonadati</taxon>
        <taxon>Bacteroidota</taxon>
        <taxon>Chitinophagia</taxon>
        <taxon>Chitinophagales</taxon>
        <taxon>Chitinophagaceae</taxon>
        <taxon>Chitinophaga</taxon>
    </lineage>
</organism>
<feature type="transmembrane region" description="Helical" evidence="1">
    <location>
        <begin position="30"/>
        <end position="50"/>
    </location>
</feature>
<evidence type="ECO:0000259" key="2">
    <source>
        <dbReference type="Pfam" id="PF00892"/>
    </source>
</evidence>
<dbReference type="InterPro" id="IPR000620">
    <property type="entry name" value="EamA_dom"/>
</dbReference>
<dbReference type="EMBL" id="QLMA01000007">
    <property type="protein sequence ID" value="RAJ77465.1"/>
    <property type="molecule type" value="Genomic_DNA"/>
</dbReference>
<keyword evidence="1" id="KW-0472">Membrane</keyword>
<proteinExistence type="predicted"/>
<feature type="transmembrane region" description="Helical" evidence="1">
    <location>
        <begin position="179"/>
        <end position="199"/>
    </location>
</feature>
<feature type="domain" description="EamA" evidence="2">
    <location>
        <begin position="5"/>
        <end position="136"/>
    </location>
</feature>
<name>A0A327VQA3_9BACT</name>
<keyword evidence="1" id="KW-0812">Transmembrane</keyword>
<dbReference type="GO" id="GO:0016020">
    <property type="term" value="C:membrane"/>
    <property type="evidence" value="ECO:0007669"/>
    <property type="project" value="InterPro"/>
</dbReference>
<accession>A0A327VQA3</accession>
<dbReference type="OrthoDB" id="157232at2"/>
<dbReference type="Gene3D" id="1.10.3730.20">
    <property type="match status" value="2"/>
</dbReference>
<dbReference type="RefSeq" id="WP_111594053.1">
    <property type="nucleotide sequence ID" value="NZ_QLMA01000007.1"/>
</dbReference>
<feature type="transmembrane region" description="Helical" evidence="1">
    <location>
        <begin position="6"/>
        <end position="23"/>
    </location>
</feature>
<feature type="transmembrane region" description="Helical" evidence="1">
    <location>
        <begin position="270"/>
        <end position="285"/>
    </location>
</feature>
<evidence type="ECO:0000313" key="4">
    <source>
        <dbReference type="Proteomes" id="UP000249819"/>
    </source>
</evidence>
<feature type="transmembrane region" description="Helical" evidence="1">
    <location>
        <begin position="211"/>
        <end position="233"/>
    </location>
</feature>
<gene>
    <name evidence="3" type="ORF">CLV59_107232</name>
</gene>
<comment type="caution">
    <text evidence="3">The sequence shown here is derived from an EMBL/GenBank/DDBJ whole genome shotgun (WGS) entry which is preliminary data.</text>
</comment>
<dbReference type="SUPFAM" id="SSF103481">
    <property type="entry name" value="Multidrug resistance efflux transporter EmrE"/>
    <property type="match status" value="2"/>
</dbReference>
<dbReference type="PANTHER" id="PTHR22911">
    <property type="entry name" value="ACYL-MALONYL CONDENSING ENZYME-RELATED"/>
    <property type="match status" value="1"/>
</dbReference>
<reference evidence="3 4" key="1">
    <citation type="submission" date="2018-06" db="EMBL/GenBank/DDBJ databases">
        <title>Genomic Encyclopedia of Archaeal and Bacterial Type Strains, Phase II (KMG-II): from individual species to whole genera.</title>
        <authorList>
            <person name="Goeker M."/>
        </authorList>
    </citation>
    <scope>NUCLEOTIDE SEQUENCE [LARGE SCALE GENOMIC DNA]</scope>
    <source>
        <strain evidence="3 4">DSM 29821</strain>
    </source>
</reference>
<feature type="transmembrane region" description="Helical" evidence="1">
    <location>
        <begin position="62"/>
        <end position="80"/>
    </location>
</feature>
<dbReference type="PANTHER" id="PTHR22911:SF106">
    <property type="entry name" value="INTEGRAL MEMBRANE PROTEIN"/>
    <property type="match status" value="1"/>
</dbReference>
<dbReference type="Pfam" id="PF00892">
    <property type="entry name" value="EamA"/>
    <property type="match status" value="2"/>
</dbReference>